<evidence type="ECO:0000256" key="5">
    <source>
        <dbReference type="SAM" id="Phobius"/>
    </source>
</evidence>
<dbReference type="Proteomes" id="UP000515512">
    <property type="component" value="Chromosome"/>
</dbReference>
<dbReference type="InterPro" id="IPR004710">
    <property type="entry name" value="Bilac:Na_transpt"/>
</dbReference>
<feature type="transmembrane region" description="Helical" evidence="5">
    <location>
        <begin position="257"/>
        <end position="278"/>
    </location>
</feature>
<keyword evidence="2 5" id="KW-0812">Transmembrane</keyword>
<sequence length="293" mass="30926">MGSMFTVFIPLALAVVMFGLGLTLTVGDFARVLRYPKAVVIALLCQMVLLPVICFGLIHLFGLDGVLAVGMMLLVAAPGGPSANLFSHIAGGDVALNISLTAINSILAMFTLPLVVALAYDQFLDGEANLGLRPDKFIQVFAIVLVPAAIGMWVHRRFTDWSERMRGKVKIASMVVLAVVVAGAIAKQIDTFTDNIGKLAAISLLLSTLSFAIGYYVPRLFAIDPRQAVASAMEIGIHNGAIAIAVATSVLHNDDMAVPGATYGVLMNIPAVAAAYLLGRQLRRSTPEPAPIA</sequence>
<dbReference type="InterPro" id="IPR002657">
    <property type="entry name" value="BilAc:Na_symport/Acr3"/>
</dbReference>
<dbReference type="GO" id="GO:0016020">
    <property type="term" value="C:membrane"/>
    <property type="evidence" value="ECO:0007669"/>
    <property type="project" value="UniProtKB-SubCell"/>
</dbReference>
<comment type="subcellular location">
    <subcellularLocation>
        <location evidence="1">Membrane</location>
        <topology evidence="1">Multi-pass membrane protein</topology>
    </subcellularLocation>
</comment>
<evidence type="ECO:0000313" key="7">
    <source>
        <dbReference type="Proteomes" id="UP000515512"/>
    </source>
</evidence>
<feature type="transmembrane region" description="Helical" evidence="5">
    <location>
        <begin position="67"/>
        <end position="87"/>
    </location>
</feature>
<dbReference type="EMBL" id="CP059399">
    <property type="protein sequence ID" value="QLY34548.1"/>
    <property type="molecule type" value="Genomic_DNA"/>
</dbReference>
<evidence type="ECO:0000256" key="2">
    <source>
        <dbReference type="ARBA" id="ARBA00022692"/>
    </source>
</evidence>
<feature type="transmembrane region" description="Helical" evidence="5">
    <location>
        <begin position="167"/>
        <end position="186"/>
    </location>
</feature>
<feature type="transmembrane region" description="Helical" evidence="5">
    <location>
        <begin position="198"/>
        <end position="217"/>
    </location>
</feature>
<dbReference type="AlphaFoldDB" id="A0A7D6ZFU0"/>
<dbReference type="InterPro" id="IPR038770">
    <property type="entry name" value="Na+/solute_symporter_sf"/>
</dbReference>
<evidence type="ECO:0000256" key="3">
    <source>
        <dbReference type="ARBA" id="ARBA00022989"/>
    </source>
</evidence>
<feature type="transmembrane region" description="Helical" evidence="5">
    <location>
        <begin position="38"/>
        <end position="61"/>
    </location>
</feature>
<dbReference type="KEGG" id="nhu:H0264_20765"/>
<keyword evidence="4 5" id="KW-0472">Membrane</keyword>
<reference evidence="6 7" key="1">
    <citation type="submission" date="2020-07" db="EMBL/GenBank/DDBJ databases">
        <authorList>
            <person name="Zhuang K."/>
            <person name="Ran Y."/>
        </authorList>
    </citation>
    <scope>NUCLEOTIDE SEQUENCE [LARGE SCALE GENOMIC DNA]</scope>
    <source>
        <strain evidence="6 7">WCH-YHL-001</strain>
    </source>
</reference>
<feature type="transmembrane region" description="Helical" evidence="5">
    <location>
        <begin position="6"/>
        <end position="26"/>
    </location>
</feature>
<evidence type="ECO:0000256" key="4">
    <source>
        <dbReference type="ARBA" id="ARBA00023136"/>
    </source>
</evidence>
<feature type="transmembrane region" description="Helical" evidence="5">
    <location>
        <begin position="229"/>
        <end position="251"/>
    </location>
</feature>
<dbReference type="PANTHER" id="PTHR10361:SF24">
    <property type="entry name" value="P3 PROTEIN"/>
    <property type="match status" value="1"/>
</dbReference>
<feature type="transmembrane region" description="Helical" evidence="5">
    <location>
        <begin position="94"/>
        <end position="117"/>
    </location>
</feature>
<name>A0A7D6ZFU0_9NOCA</name>
<feature type="transmembrane region" description="Helical" evidence="5">
    <location>
        <begin position="137"/>
        <end position="155"/>
    </location>
</feature>
<accession>A0A7D6ZFU0</accession>
<dbReference type="Gene3D" id="1.20.1530.20">
    <property type="match status" value="1"/>
</dbReference>
<evidence type="ECO:0000313" key="6">
    <source>
        <dbReference type="EMBL" id="QLY34548.1"/>
    </source>
</evidence>
<organism evidence="6 7">
    <name type="scientific">Nocardia huaxiensis</name>
    <dbReference type="NCBI Taxonomy" id="2755382"/>
    <lineage>
        <taxon>Bacteria</taxon>
        <taxon>Bacillati</taxon>
        <taxon>Actinomycetota</taxon>
        <taxon>Actinomycetes</taxon>
        <taxon>Mycobacteriales</taxon>
        <taxon>Nocardiaceae</taxon>
        <taxon>Nocardia</taxon>
    </lineage>
</organism>
<proteinExistence type="predicted"/>
<dbReference type="Pfam" id="PF01758">
    <property type="entry name" value="SBF"/>
    <property type="match status" value="1"/>
</dbReference>
<dbReference type="PANTHER" id="PTHR10361">
    <property type="entry name" value="SODIUM-BILE ACID COTRANSPORTER"/>
    <property type="match status" value="1"/>
</dbReference>
<protein>
    <submittedName>
        <fullName evidence="6">Bile acid:sodium symporter family protein</fullName>
    </submittedName>
</protein>
<gene>
    <name evidence="6" type="ORF">H0264_20765</name>
</gene>
<evidence type="ECO:0000256" key="1">
    <source>
        <dbReference type="ARBA" id="ARBA00004141"/>
    </source>
</evidence>
<keyword evidence="7" id="KW-1185">Reference proteome</keyword>
<keyword evidence="3 5" id="KW-1133">Transmembrane helix</keyword>